<dbReference type="Proteomes" id="UP000295724">
    <property type="component" value="Unassembled WGS sequence"/>
</dbReference>
<evidence type="ECO:0000256" key="3">
    <source>
        <dbReference type="ARBA" id="ARBA00023136"/>
    </source>
</evidence>
<accession>A0A4R6XGI0</accession>
<dbReference type="NCBIfam" id="NF001246">
    <property type="entry name" value="PRK00218.1-2"/>
    <property type="match status" value="1"/>
</dbReference>
<protein>
    <recommendedName>
        <fullName evidence="4">High frequency lysogenization protein HflD homolog</fullName>
    </recommendedName>
</protein>
<comment type="caution">
    <text evidence="5">The sequence shown here is derived from an EMBL/GenBank/DDBJ whole genome shotgun (WGS) entry which is preliminary data.</text>
</comment>
<dbReference type="PANTHER" id="PTHR38100">
    <property type="entry name" value="HIGH FREQUENCY LYSOGENIZATION PROTEIN HFLD"/>
    <property type="match status" value="1"/>
</dbReference>
<organism evidence="5 6">
    <name type="scientific">Marinicella litoralis</name>
    <dbReference type="NCBI Taxonomy" id="644220"/>
    <lineage>
        <taxon>Bacteria</taxon>
        <taxon>Pseudomonadati</taxon>
        <taxon>Pseudomonadota</taxon>
        <taxon>Gammaproteobacteria</taxon>
        <taxon>Lysobacterales</taxon>
        <taxon>Marinicellaceae</taxon>
        <taxon>Marinicella</taxon>
    </lineage>
</organism>
<keyword evidence="3 4" id="KW-0472">Membrane</keyword>
<keyword evidence="2 4" id="KW-0963">Cytoplasm</keyword>
<dbReference type="SUPFAM" id="SSF101322">
    <property type="entry name" value="YcfC-like"/>
    <property type="match status" value="1"/>
</dbReference>
<dbReference type="AlphaFoldDB" id="A0A4R6XGI0"/>
<dbReference type="InterPro" id="IPR007451">
    <property type="entry name" value="HflD"/>
</dbReference>
<dbReference type="HAMAP" id="MF_00695">
    <property type="entry name" value="HflD_protein"/>
    <property type="match status" value="1"/>
</dbReference>
<evidence type="ECO:0000313" key="5">
    <source>
        <dbReference type="EMBL" id="TDR18506.1"/>
    </source>
</evidence>
<comment type="subcellular location">
    <subcellularLocation>
        <location evidence="4">Cytoplasm</location>
    </subcellularLocation>
    <subcellularLocation>
        <location evidence="4">Cell membrane</location>
        <topology evidence="4">Peripheral membrane protein</topology>
        <orientation evidence="4">Cytoplasmic side</orientation>
    </subcellularLocation>
</comment>
<dbReference type="InterPro" id="IPR035932">
    <property type="entry name" value="HflD-like_sf"/>
</dbReference>
<evidence type="ECO:0000256" key="2">
    <source>
        <dbReference type="ARBA" id="ARBA00022490"/>
    </source>
</evidence>
<reference evidence="5 6" key="1">
    <citation type="submission" date="2019-03" db="EMBL/GenBank/DDBJ databases">
        <title>Genomic Encyclopedia of Type Strains, Phase IV (KMG-IV): sequencing the most valuable type-strain genomes for metagenomic binning, comparative biology and taxonomic classification.</title>
        <authorList>
            <person name="Goeker M."/>
        </authorList>
    </citation>
    <scope>NUCLEOTIDE SEQUENCE [LARGE SCALE GENOMIC DNA]</scope>
    <source>
        <strain evidence="5 6">DSM 25488</strain>
    </source>
</reference>
<comment type="similarity">
    <text evidence="4">Belongs to the HflD family.</text>
</comment>
<name>A0A4R6XGI0_9GAMM</name>
<gene>
    <name evidence="4" type="primary">hflD</name>
    <name evidence="5" type="ORF">C8D91_2426</name>
</gene>
<proteinExistence type="inferred from homology"/>
<keyword evidence="6" id="KW-1185">Reference proteome</keyword>
<dbReference type="PANTHER" id="PTHR38100:SF1">
    <property type="entry name" value="HIGH FREQUENCY LYSOGENIZATION PROTEIN HFLD"/>
    <property type="match status" value="1"/>
</dbReference>
<evidence type="ECO:0000256" key="4">
    <source>
        <dbReference type="HAMAP-Rule" id="MF_00695"/>
    </source>
</evidence>
<dbReference type="Pfam" id="PF04356">
    <property type="entry name" value="DUF489"/>
    <property type="match status" value="1"/>
</dbReference>
<keyword evidence="1 4" id="KW-1003">Cell membrane</keyword>
<evidence type="ECO:0000313" key="6">
    <source>
        <dbReference type="Proteomes" id="UP000295724"/>
    </source>
</evidence>
<dbReference type="OrthoDB" id="9788031at2"/>
<dbReference type="GO" id="GO:0005737">
    <property type="term" value="C:cytoplasm"/>
    <property type="evidence" value="ECO:0007669"/>
    <property type="project" value="UniProtKB-SubCell"/>
</dbReference>
<dbReference type="RefSeq" id="WP_099019503.1">
    <property type="nucleotide sequence ID" value="NZ_NIHB01000003.1"/>
</dbReference>
<dbReference type="Gene3D" id="1.10.3890.10">
    <property type="entry name" value="HflD-like"/>
    <property type="match status" value="1"/>
</dbReference>
<evidence type="ECO:0000256" key="1">
    <source>
        <dbReference type="ARBA" id="ARBA00022475"/>
    </source>
</evidence>
<dbReference type="EMBL" id="SNZB01000005">
    <property type="protein sequence ID" value="TDR18506.1"/>
    <property type="molecule type" value="Genomic_DNA"/>
</dbReference>
<sequence length="203" mass="22670">MREQTIALAAVYQSAILAHELANSGAVRDNKSWEVSLNSLYKIDAPSTEDIFNNDISGLALGLNTLIKSFNKDSYYINVIKYTITLLSLAAKLQQRPEMMDIIEKGLCDSKVLQNSEEPFNNSVVAKLAQIYSKTISQMQPRVIVAGQPFHLKDQAITEKIRAILLAGIRAAILWRQLGGTQLQLLFKRKVFMNEAKKLLTSS</sequence>
<dbReference type="GO" id="GO:0005886">
    <property type="term" value="C:plasma membrane"/>
    <property type="evidence" value="ECO:0007669"/>
    <property type="project" value="UniProtKB-SubCell"/>
</dbReference>